<sequence>MKQIDLQNEMLHAGMATASLILTSSSSSQVTNEDDAKQCLADKGVRLEEVPAEEGQDIFAYVRQCLASNKNKGDNSNMNALTLFRRIVGAANEFKEGDLTIGVAAANPATRLRARQLLANTTIQALQDDTHNPTLFRDAIYDLIKSTTQPLPAFVVDTNMTLGQLKTFVLQESEESIKQLMPALASDTIACLIKLMSNEELIQIGQKVFNPLPGSKIGSKGYLSARIQPNSPTDNTTDILWQVFNGWSYAVGDLVLGCNPVSSEPDSVAAIEKTLNDVRHTFGVQDLLSHCVLSHVDVQAQAEQIQPNSTGIWFQSIAGTVAANRTFDVSIEKMQNHLASRRDEPFGLYGETGQGADFTNGHGSGFDMVVHEARKYGFLRALRQGQPAQQWMHVNDVAGFIGPEVFKSKEQLVRCCLEDTAMGKLHGLTIGLDICSTLHMDVTLDDLDWCIEQVMPANPAYLMALPTKNDPMLSYLTSSFSDHVRIRQKFGYKVNDKMWEFFHKHLGVIDEKGNPTEHFGQPLWVYYKYQQAKGDKRSQSEIYAEGRQLIQEIEERGVPIAQGYGENFWDPPPALDEKIRHLYQDAKVSLWTEFTSETVQSIPMAVPLYTKAKHRQDYVYHPESGEKLGDDSIENLKAIRQSWGSQVPDVHVIISDGLNARALTDEGHLLPFLKKLREQLQGLSVSEHNLVITYGRVRAGYHAGEVLFGSSQEDDEHEPSPKAIVHVIGERPGSGHHNFSAYLTAQPASVWGMTGTVDHNHTRVVSGISDTAFHPIAAAREVAQILQKLREQHT</sequence>
<name>A0A7S3P564_9STRA</name>
<dbReference type="NCBIfam" id="NF011649">
    <property type="entry name" value="PRK15067.1"/>
    <property type="match status" value="1"/>
</dbReference>
<dbReference type="InterPro" id="IPR042251">
    <property type="entry name" value="EutC_C"/>
</dbReference>
<dbReference type="PANTHER" id="PTHR39329">
    <property type="entry name" value="ETHANOLAMINE AMMONIA-LYASE HEAVY CHAIN"/>
    <property type="match status" value="1"/>
</dbReference>
<dbReference type="Pfam" id="PF05985">
    <property type="entry name" value="EutC"/>
    <property type="match status" value="1"/>
</dbReference>
<accession>A0A7S3P564</accession>
<dbReference type="PANTHER" id="PTHR39329:SF1">
    <property type="entry name" value="ETHANOLAMINE AMMONIA-LYASE LARGE SUBUNIT"/>
    <property type="match status" value="1"/>
</dbReference>
<dbReference type="GO" id="GO:0006520">
    <property type="term" value="P:amino acid metabolic process"/>
    <property type="evidence" value="ECO:0007669"/>
    <property type="project" value="InterPro"/>
</dbReference>
<dbReference type="AlphaFoldDB" id="A0A7S3P564"/>
<proteinExistence type="predicted"/>
<dbReference type="InterPro" id="IPR010628">
    <property type="entry name" value="EutB"/>
</dbReference>
<dbReference type="GO" id="GO:0008851">
    <property type="term" value="F:ethanolamine ammonia-lyase activity"/>
    <property type="evidence" value="ECO:0007669"/>
    <property type="project" value="InterPro"/>
</dbReference>
<dbReference type="Gene3D" id="3.20.20.70">
    <property type="entry name" value="Aldolase class I"/>
    <property type="match status" value="1"/>
</dbReference>
<dbReference type="GO" id="GO:0009350">
    <property type="term" value="C:ethanolamine ammonia-lyase complex"/>
    <property type="evidence" value="ECO:0007669"/>
    <property type="project" value="TreeGrafter"/>
</dbReference>
<evidence type="ECO:0000313" key="1">
    <source>
        <dbReference type="EMBL" id="CAE0407775.1"/>
    </source>
</evidence>
<dbReference type="Gene3D" id="1.10.220.70">
    <property type="entry name" value="lyase"/>
    <property type="match status" value="1"/>
</dbReference>
<dbReference type="InterPro" id="IPR044939">
    <property type="entry name" value="EutB_dom_2_sf"/>
</dbReference>
<dbReference type="Gene3D" id="3.40.50.11240">
    <property type="entry name" value="Ethanolamine ammonia-lyase light chain (EutC)"/>
    <property type="match status" value="1"/>
</dbReference>
<evidence type="ECO:0008006" key="2">
    <source>
        <dbReference type="Google" id="ProtNLM"/>
    </source>
</evidence>
<gene>
    <name evidence="1" type="ORF">ACOF00016_LOCUS5567</name>
</gene>
<organism evidence="1">
    <name type="scientific">Amphora coffeiformis</name>
    <dbReference type="NCBI Taxonomy" id="265554"/>
    <lineage>
        <taxon>Eukaryota</taxon>
        <taxon>Sar</taxon>
        <taxon>Stramenopiles</taxon>
        <taxon>Ochrophyta</taxon>
        <taxon>Bacillariophyta</taxon>
        <taxon>Bacillariophyceae</taxon>
        <taxon>Bacillariophycidae</taxon>
        <taxon>Thalassiophysales</taxon>
        <taxon>Catenulaceae</taxon>
        <taxon>Amphora</taxon>
    </lineage>
</organism>
<dbReference type="InterPro" id="IPR009246">
    <property type="entry name" value="EutC"/>
</dbReference>
<protein>
    <recommendedName>
        <fullName evidence="2">Ethanolamine ammonia-lyase</fullName>
    </recommendedName>
</protein>
<dbReference type="GO" id="GO:0005829">
    <property type="term" value="C:cytosol"/>
    <property type="evidence" value="ECO:0007669"/>
    <property type="project" value="TreeGrafter"/>
</dbReference>
<dbReference type="Pfam" id="PF06751">
    <property type="entry name" value="EutB"/>
    <property type="match status" value="1"/>
</dbReference>
<dbReference type="EMBL" id="HBIM01006552">
    <property type="protein sequence ID" value="CAE0407775.1"/>
    <property type="molecule type" value="Transcribed_RNA"/>
</dbReference>
<dbReference type="InterPro" id="IPR013785">
    <property type="entry name" value="Aldolase_TIM"/>
</dbReference>
<reference evidence="1" key="1">
    <citation type="submission" date="2021-01" db="EMBL/GenBank/DDBJ databases">
        <authorList>
            <person name="Corre E."/>
            <person name="Pelletier E."/>
            <person name="Niang G."/>
            <person name="Scheremetjew M."/>
            <person name="Finn R."/>
            <person name="Kale V."/>
            <person name="Holt S."/>
            <person name="Cochrane G."/>
            <person name="Meng A."/>
            <person name="Brown T."/>
            <person name="Cohen L."/>
        </authorList>
    </citation>
    <scope>NUCLEOTIDE SEQUENCE</scope>
    <source>
        <strain evidence="1">CCMP127</strain>
    </source>
</reference>
<dbReference type="GO" id="GO:0046336">
    <property type="term" value="P:ethanolamine catabolic process"/>
    <property type="evidence" value="ECO:0007669"/>
    <property type="project" value="TreeGrafter"/>
</dbReference>